<dbReference type="Proteomes" id="UP000317422">
    <property type="component" value="Unassembled WGS sequence"/>
</dbReference>
<feature type="region of interest" description="Disordered" evidence="1">
    <location>
        <begin position="1"/>
        <end position="41"/>
    </location>
</feature>
<reference evidence="2 3" key="1">
    <citation type="submission" date="2019-06" db="EMBL/GenBank/DDBJ databases">
        <title>Sequencing the genomes of 1000 actinobacteria strains.</title>
        <authorList>
            <person name="Klenk H.-P."/>
        </authorList>
    </citation>
    <scope>NUCLEOTIDE SEQUENCE [LARGE SCALE GENOMIC DNA]</scope>
    <source>
        <strain evidence="2 3">DSM 45015</strain>
    </source>
</reference>
<evidence type="ECO:0000313" key="3">
    <source>
        <dbReference type="Proteomes" id="UP000317422"/>
    </source>
</evidence>
<dbReference type="AlphaFoldDB" id="A0A543NLG0"/>
<feature type="region of interest" description="Disordered" evidence="1">
    <location>
        <begin position="117"/>
        <end position="150"/>
    </location>
</feature>
<proteinExistence type="predicted"/>
<name>A0A543NLG0_9ACTN</name>
<dbReference type="EMBL" id="VFQC01000001">
    <property type="protein sequence ID" value="TQN32660.1"/>
    <property type="molecule type" value="Genomic_DNA"/>
</dbReference>
<accession>A0A543NLG0</accession>
<feature type="compositionally biased region" description="Polar residues" evidence="1">
    <location>
        <begin position="17"/>
        <end position="37"/>
    </location>
</feature>
<feature type="compositionally biased region" description="Basic residues" evidence="1">
    <location>
        <begin position="1"/>
        <end position="15"/>
    </location>
</feature>
<gene>
    <name evidence="2" type="ORF">FHX37_2637</name>
</gene>
<evidence type="ECO:0000256" key="1">
    <source>
        <dbReference type="SAM" id="MobiDB-lite"/>
    </source>
</evidence>
<organism evidence="2 3">
    <name type="scientific">Haloactinospora alba</name>
    <dbReference type="NCBI Taxonomy" id="405555"/>
    <lineage>
        <taxon>Bacteria</taxon>
        <taxon>Bacillati</taxon>
        <taxon>Actinomycetota</taxon>
        <taxon>Actinomycetes</taxon>
        <taxon>Streptosporangiales</taxon>
        <taxon>Nocardiopsidaceae</taxon>
        <taxon>Haloactinospora</taxon>
    </lineage>
</organism>
<evidence type="ECO:0000313" key="2">
    <source>
        <dbReference type="EMBL" id="TQN32660.1"/>
    </source>
</evidence>
<keyword evidence="3" id="KW-1185">Reference proteome</keyword>
<comment type="caution">
    <text evidence="2">The sequence shown here is derived from an EMBL/GenBank/DDBJ whole genome shotgun (WGS) entry which is preliminary data.</text>
</comment>
<protein>
    <submittedName>
        <fullName evidence="2">Uncharacterized protein</fullName>
    </submittedName>
</protein>
<sequence>MGAPQTRKRSSKANHKPQGSINTTYTDKQGHNSINQKNDQRKIELPLQNIATSNFLHRQYLSSAYRPCALNNFPGCLRHLSGAGLGDSIHRVTCSFLCATLPQSAWWRVQWRARGPHDGKTKAHKNPTQESKTPCLFTRPPPKGAGVGSDPSRGRWWKLRIYSHARINEKNFHFPEFWSSISSTRPTKLGWHIPLRESCELSLRPCTDIRIHRFPVEGYSS</sequence>